<dbReference type="OrthoDB" id="3389757at2"/>
<gene>
    <name evidence="2" type="ORF">C7C45_30780</name>
</gene>
<keyword evidence="1" id="KW-1133">Transmembrane helix</keyword>
<proteinExistence type="predicted"/>
<keyword evidence="1" id="KW-0812">Transmembrane</keyword>
<accession>A0A318NKN1</accession>
<dbReference type="Proteomes" id="UP000248333">
    <property type="component" value="Unassembled WGS sequence"/>
</dbReference>
<protein>
    <submittedName>
        <fullName evidence="2">Uncharacterized protein</fullName>
    </submittedName>
</protein>
<feature type="transmembrane region" description="Helical" evidence="1">
    <location>
        <begin position="65"/>
        <end position="90"/>
    </location>
</feature>
<keyword evidence="1" id="KW-0472">Membrane</keyword>
<evidence type="ECO:0000313" key="2">
    <source>
        <dbReference type="EMBL" id="PYC64263.1"/>
    </source>
</evidence>
<dbReference type="AlphaFoldDB" id="A0A318NKN1"/>
<keyword evidence="3" id="KW-1185">Reference proteome</keyword>
<feature type="transmembrane region" description="Helical" evidence="1">
    <location>
        <begin position="176"/>
        <end position="195"/>
    </location>
</feature>
<sequence length="216" mass="22988">MWATISTLLATYLVLRQFGVAEEHAADWADAAAVLVAVLLLWRAMRKNVVSTLEPAPRATLARRVLALVALTWCSNAMVNGLVGGFVPLIPPGGSPDPVIALAARLHTTVVLPIVLAIIFQIGRLSATWLAVGKPLRWLAMISVVPALVAIALHPAMVAFSQNRGTIPVGDLAERLPLLAALTVLIFCALALGNLSRREELSQESGQELSADARQD</sequence>
<feature type="transmembrane region" description="Helical" evidence="1">
    <location>
        <begin position="138"/>
        <end position="156"/>
    </location>
</feature>
<dbReference type="EMBL" id="PYBV01000056">
    <property type="protein sequence ID" value="PYC64263.1"/>
    <property type="molecule type" value="Genomic_DNA"/>
</dbReference>
<name>A0A318NKN1_9ACTN</name>
<comment type="caution">
    <text evidence="2">The sequence shown here is derived from an EMBL/GenBank/DDBJ whole genome shotgun (WGS) entry which is preliminary data.</text>
</comment>
<feature type="transmembrane region" description="Helical" evidence="1">
    <location>
        <begin position="110"/>
        <end position="131"/>
    </location>
</feature>
<evidence type="ECO:0000313" key="3">
    <source>
        <dbReference type="Proteomes" id="UP000248333"/>
    </source>
</evidence>
<feature type="transmembrane region" description="Helical" evidence="1">
    <location>
        <begin position="26"/>
        <end position="44"/>
    </location>
</feature>
<evidence type="ECO:0000256" key="1">
    <source>
        <dbReference type="SAM" id="Phobius"/>
    </source>
</evidence>
<reference evidence="2 3" key="1">
    <citation type="submission" date="2018-03" db="EMBL/GenBank/DDBJ databases">
        <title>Bioinformatic expansion and discovery of thiopeptide antibiotics.</title>
        <authorList>
            <person name="Schwalen C.J."/>
            <person name="Hudson G.A."/>
            <person name="Mitchell D.A."/>
        </authorList>
    </citation>
    <scope>NUCLEOTIDE SEQUENCE [LARGE SCALE GENOMIC DNA]</scope>
    <source>
        <strain evidence="2 3">NRRL 8041</strain>
    </source>
</reference>
<organism evidence="2 3">
    <name type="scientific">Micromonospora arborensis</name>
    <dbReference type="NCBI Taxonomy" id="2116518"/>
    <lineage>
        <taxon>Bacteria</taxon>
        <taxon>Bacillati</taxon>
        <taxon>Actinomycetota</taxon>
        <taxon>Actinomycetes</taxon>
        <taxon>Micromonosporales</taxon>
        <taxon>Micromonosporaceae</taxon>
        <taxon>Micromonospora</taxon>
    </lineage>
</organism>
<dbReference type="RefSeq" id="WP_146247453.1">
    <property type="nucleotide sequence ID" value="NZ_PYBV01000056.1"/>
</dbReference>